<dbReference type="EMBL" id="KV592580">
    <property type="protein sequence ID" value="OPL21335.1"/>
    <property type="molecule type" value="Genomic_DNA"/>
</dbReference>
<protein>
    <submittedName>
        <fullName evidence="2">Uncharacterized protein</fullName>
    </submittedName>
</protein>
<evidence type="ECO:0000313" key="2">
    <source>
        <dbReference type="EMBL" id="OPL21335.1"/>
    </source>
</evidence>
<feature type="non-terminal residue" evidence="2">
    <location>
        <position position="1"/>
    </location>
</feature>
<dbReference type="AlphaFoldDB" id="A0A3L5TQB0"/>
<reference evidence="2 3" key="1">
    <citation type="journal article" date="2016" name="PLoS ONE">
        <title>A First Insight into the Genome of the Filter-Feeder Mussel Mytilus galloprovincialis.</title>
        <authorList>
            <person name="Murgarella M."/>
            <person name="Puiu D."/>
            <person name="Novoa B."/>
            <person name="Figueras A."/>
            <person name="Posada D."/>
            <person name="Canchaya C."/>
        </authorList>
    </citation>
    <scope>NUCLEOTIDE SEQUENCE [LARGE SCALE GENOMIC DNA]</scope>
    <source>
        <tissue evidence="2">Muscle</tissue>
    </source>
</reference>
<proteinExistence type="predicted"/>
<accession>A0A3L5TQB0</accession>
<name>A0A3L5TQB0_MYTGA</name>
<comment type="caution">
    <text evidence="2">The sequence shown here is derived from an EMBL/GenBank/DDBJ whole genome shotgun (WGS) entry which is preliminary data.</text>
</comment>
<keyword evidence="3" id="KW-1185">Reference proteome</keyword>
<gene>
    <name evidence="2" type="ORF">AM593_09375</name>
</gene>
<evidence type="ECO:0000256" key="1">
    <source>
        <dbReference type="SAM" id="MobiDB-lite"/>
    </source>
</evidence>
<evidence type="ECO:0000313" key="3">
    <source>
        <dbReference type="Proteomes" id="UP000266721"/>
    </source>
</evidence>
<dbReference type="Proteomes" id="UP000266721">
    <property type="component" value="Unassembled WGS sequence"/>
</dbReference>
<organism evidence="2 3">
    <name type="scientific">Mytilus galloprovincialis</name>
    <name type="common">Mediterranean mussel</name>
    <dbReference type="NCBI Taxonomy" id="29158"/>
    <lineage>
        <taxon>Eukaryota</taxon>
        <taxon>Metazoa</taxon>
        <taxon>Spiralia</taxon>
        <taxon>Lophotrochozoa</taxon>
        <taxon>Mollusca</taxon>
        <taxon>Bivalvia</taxon>
        <taxon>Autobranchia</taxon>
        <taxon>Pteriomorphia</taxon>
        <taxon>Mytilida</taxon>
        <taxon>Mytiloidea</taxon>
        <taxon>Mytilidae</taxon>
        <taxon>Mytilinae</taxon>
        <taxon>Mytilus</taxon>
    </lineage>
</organism>
<feature type="region of interest" description="Disordered" evidence="1">
    <location>
        <begin position="1"/>
        <end position="22"/>
    </location>
</feature>
<sequence>MVAERDTLAKNKRNRDKKLQETKKHLRIASDQIHGLKERIGSLEDENSKLKNSFWENQPTLEDDDRTLSGSIDTVLSVGTPSGSIDTVLSVGSSERLHEDVGDSDEYIDTIVENEASEKEDIEYFRKRVASLEARLEEVCGVTSRVGSVRSNEHSCPVQYSGLR</sequence>